<proteinExistence type="predicted"/>
<feature type="region of interest" description="Disordered" evidence="1">
    <location>
        <begin position="248"/>
        <end position="275"/>
    </location>
</feature>
<keyword evidence="3" id="KW-1185">Reference proteome</keyword>
<evidence type="ECO:0000313" key="2">
    <source>
        <dbReference type="EMBL" id="CAH0381481.1"/>
    </source>
</evidence>
<evidence type="ECO:0000256" key="1">
    <source>
        <dbReference type="SAM" id="MobiDB-lite"/>
    </source>
</evidence>
<dbReference type="PANTHER" id="PTHR47331">
    <property type="entry name" value="PHD-TYPE DOMAIN-CONTAINING PROTEIN"/>
    <property type="match status" value="1"/>
</dbReference>
<dbReference type="Proteomes" id="UP001152759">
    <property type="component" value="Chromosome 1"/>
</dbReference>
<gene>
    <name evidence="2" type="ORF">BEMITA_LOCUS1128</name>
</gene>
<feature type="compositionally biased region" description="Basic and acidic residues" evidence="1">
    <location>
        <begin position="350"/>
        <end position="364"/>
    </location>
</feature>
<organism evidence="2 3">
    <name type="scientific">Bemisia tabaci</name>
    <name type="common">Sweetpotato whitefly</name>
    <name type="synonym">Aleurodes tabaci</name>
    <dbReference type="NCBI Taxonomy" id="7038"/>
    <lineage>
        <taxon>Eukaryota</taxon>
        <taxon>Metazoa</taxon>
        <taxon>Ecdysozoa</taxon>
        <taxon>Arthropoda</taxon>
        <taxon>Hexapoda</taxon>
        <taxon>Insecta</taxon>
        <taxon>Pterygota</taxon>
        <taxon>Neoptera</taxon>
        <taxon>Paraneoptera</taxon>
        <taxon>Hemiptera</taxon>
        <taxon>Sternorrhyncha</taxon>
        <taxon>Aleyrodoidea</taxon>
        <taxon>Aleyrodidae</taxon>
        <taxon>Aleyrodinae</taxon>
        <taxon>Bemisia</taxon>
    </lineage>
</organism>
<protein>
    <recommendedName>
        <fullName evidence="4">Peptidase aspartic putative domain-containing protein</fullName>
    </recommendedName>
</protein>
<dbReference type="AlphaFoldDB" id="A0A9P0A0K3"/>
<dbReference type="Pfam" id="PF03564">
    <property type="entry name" value="DUF1759"/>
    <property type="match status" value="1"/>
</dbReference>
<feature type="compositionally biased region" description="Low complexity" evidence="1">
    <location>
        <begin position="371"/>
        <end position="385"/>
    </location>
</feature>
<dbReference type="InterPro" id="IPR005312">
    <property type="entry name" value="DUF1759"/>
</dbReference>
<dbReference type="EMBL" id="OU963862">
    <property type="protein sequence ID" value="CAH0381481.1"/>
    <property type="molecule type" value="Genomic_DNA"/>
</dbReference>
<dbReference type="PANTHER" id="PTHR47331:SF5">
    <property type="entry name" value="RIBONUCLEASE H"/>
    <property type="match status" value="1"/>
</dbReference>
<accession>A0A9P0A0K3</accession>
<feature type="region of interest" description="Disordered" evidence="1">
    <location>
        <begin position="350"/>
        <end position="399"/>
    </location>
</feature>
<reference evidence="2" key="1">
    <citation type="submission" date="2021-12" db="EMBL/GenBank/DDBJ databases">
        <authorList>
            <person name="King R."/>
        </authorList>
    </citation>
    <scope>NUCLEOTIDE SEQUENCE</scope>
</reference>
<name>A0A9P0A0K3_BEMTA</name>
<evidence type="ECO:0008006" key="4">
    <source>
        <dbReference type="Google" id="ProtNLM"/>
    </source>
</evidence>
<evidence type="ECO:0000313" key="3">
    <source>
        <dbReference type="Proteomes" id="UP001152759"/>
    </source>
</evidence>
<sequence length="588" mass="65614">MSCYEIELRLNPEASFDQSSELIEHFTDVYFKIAEIKKRLTDALESTGTADNSNPLMNNTTIISSNAPTLPRITLKTFDGTISAWPEYRANFESLIHHHESLTPSAKLNYLRTTLSGPALALVKELPITDVNYPIAWDALIGMYENKRMIGSSLLNKLLSFSAIQNENKNDLSNFMSTFGECVSAIKTQEIADLGDFMTLHIALKCLPKSLVKTFERRQTRETMPTTKDLLKFVQRQIEILDLTASAPMSSSSSESSKKYSHDSSPKRSFTATAHSPTEKTRSRCLCDCDHFLYKCPKFIEASVDERRDFVEKNHLCTICLRSGNHQDRCDSGLTCRVCNDGHNTLLHCDMPKEADPQLSDRKERVKRKNSSSSESQAEQETADSSGDESKRVHQALKSNPTETVLLGTAVVRVKGADGRFHKVRAMIDSASMTTIIRDDCARRLGLPRDATSERIIGLADQSIPGVSASTVCIIKPNKSGKPIFRSNAVIMEKITTQMPTTSVPEPISSKYRHLQLADPRFFEPQDVQLLIGADIFPYIFTGKRETTTPNEPVALSSVFAHLQTLMIVQEVSQNLASELADPKNSYE</sequence>
<feature type="compositionally biased region" description="Basic and acidic residues" evidence="1">
    <location>
        <begin position="256"/>
        <end position="266"/>
    </location>
</feature>